<feature type="compositionally biased region" description="Basic and acidic residues" evidence="1">
    <location>
        <begin position="78"/>
        <end position="88"/>
    </location>
</feature>
<evidence type="ECO:0000256" key="1">
    <source>
        <dbReference type="SAM" id="MobiDB-lite"/>
    </source>
</evidence>
<evidence type="ECO:0000313" key="3">
    <source>
        <dbReference type="Proteomes" id="UP000283841"/>
    </source>
</evidence>
<feature type="compositionally biased region" description="Polar residues" evidence="1">
    <location>
        <begin position="1"/>
        <end position="15"/>
    </location>
</feature>
<feature type="non-terminal residue" evidence="2">
    <location>
        <position position="1"/>
    </location>
</feature>
<comment type="caution">
    <text evidence="2">The sequence shown here is derived from an EMBL/GenBank/DDBJ whole genome shotgun (WGS) entry which is preliminary data.</text>
</comment>
<evidence type="ECO:0000313" key="2">
    <source>
        <dbReference type="EMBL" id="RWQ97744.1"/>
    </source>
</evidence>
<name>A0A443I102_BYSSP</name>
<gene>
    <name evidence="2" type="ORF">C8Q69DRAFT_516595</name>
</gene>
<protein>
    <submittedName>
        <fullName evidence="2">Uncharacterized protein</fullName>
    </submittedName>
</protein>
<sequence>PSSARYNSDLGNKSPGQKHLSRLTIEALRDPPARRGANIYISKRHSITLEQSSGIHNNMPRGSGRTEIPASQRKPKNPRTEPKRDTVKKSTYCYSRQNIIQRMGRSILRGGYRIARKQWLDRCSRVSDMAITQEEYPDTDVIMEDAPMLAHTVSSLAQVADDYDWNIVVEELCYMMAALTIASHTEEAPEPQYIELVRRPPPISRLPTTPRQEKEIRLYLDQIAHSRDVKKAKERRSRHKVAHLGSLMDGTVQRLRNAGISDEEIFDDVDERAEKEDGRIEYCVNDVYHHKTSAHVQHVEDVRSQQQSEIIYYCKPRDPTENITPKRIDPSAQCPLPAIWKDHLLAAHIPMRMKCKESTPLFKQIMTKKLHDSAYTDSWKVIDCRDRVFGGV</sequence>
<dbReference type="AlphaFoldDB" id="A0A443I102"/>
<organism evidence="2 3">
    <name type="scientific">Byssochlamys spectabilis</name>
    <name type="common">Paecilomyces variotii</name>
    <dbReference type="NCBI Taxonomy" id="264951"/>
    <lineage>
        <taxon>Eukaryota</taxon>
        <taxon>Fungi</taxon>
        <taxon>Dikarya</taxon>
        <taxon>Ascomycota</taxon>
        <taxon>Pezizomycotina</taxon>
        <taxon>Eurotiomycetes</taxon>
        <taxon>Eurotiomycetidae</taxon>
        <taxon>Eurotiales</taxon>
        <taxon>Thermoascaceae</taxon>
        <taxon>Paecilomyces</taxon>
    </lineage>
</organism>
<feature type="region of interest" description="Disordered" evidence="1">
    <location>
        <begin position="50"/>
        <end position="88"/>
    </location>
</feature>
<dbReference type="RefSeq" id="XP_028487389.1">
    <property type="nucleotide sequence ID" value="XM_028633395.1"/>
</dbReference>
<dbReference type="Proteomes" id="UP000283841">
    <property type="component" value="Unassembled WGS sequence"/>
</dbReference>
<dbReference type="VEuPathDB" id="FungiDB:C8Q69DRAFT_516595"/>
<accession>A0A443I102</accession>
<dbReference type="GeneID" id="39602672"/>
<dbReference type="EMBL" id="RCNU01000002">
    <property type="protein sequence ID" value="RWQ97744.1"/>
    <property type="molecule type" value="Genomic_DNA"/>
</dbReference>
<reference evidence="2 3" key="1">
    <citation type="journal article" date="2018" name="Front. Microbiol.">
        <title>Genomic and genetic insights into a cosmopolitan fungus, Paecilomyces variotii (Eurotiales).</title>
        <authorList>
            <person name="Urquhart A.S."/>
            <person name="Mondo S.J."/>
            <person name="Makela M.R."/>
            <person name="Hane J.K."/>
            <person name="Wiebenga A."/>
            <person name="He G."/>
            <person name="Mihaltcheva S."/>
            <person name="Pangilinan J."/>
            <person name="Lipzen A."/>
            <person name="Barry K."/>
            <person name="de Vries R.P."/>
            <person name="Grigoriev I.V."/>
            <person name="Idnurm A."/>
        </authorList>
    </citation>
    <scope>NUCLEOTIDE SEQUENCE [LARGE SCALE GENOMIC DNA]</scope>
    <source>
        <strain evidence="2 3">CBS 101075</strain>
    </source>
</reference>
<proteinExistence type="predicted"/>
<keyword evidence="3" id="KW-1185">Reference proteome</keyword>
<feature type="region of interest" description="Disordered" evidence="1">
    <location>
        <begin position="1"/>
        <end position="38"/>
    </location>
</feature>